<dbReference type="Pfam" id="PF00627">
    <property type="entry name" value="UBA"/>
    <property type="match status" value="1"/>
</dbReference>
<gene>
    <name evidence="4" type="ORF">PPERSA_01262</name>
</gene>
<dbReference type="CDD" id="cd14281">
    <property type="entry name" value="UBA2_Rad23_like"/>
    <property type="match status" value="1"/>
</dbReference>
<protein>
    <recommendedName>
        <fullName evidence="1">UV excision repair protein RAD23</fullName>
    </recommendedName>
</protein>
<comment type="function">
    <text evidence="1">Multiubiquitin chain receptor involved in modulation of proteasomal degradation. Involved in nucleotide excision repair.</text>
</comment>
<comment type="subcellular location">
    <subcellularLocation>
        <location evidence="1">Nucleus</location>
    </subcellularLocation>
    <subcellularLocation>
        <location evidence="1">Cytoplasm</location>
    </subcellularLocation>
</comment>
<dbReference type="PROSITE" id="PS50030">
    <property type="entry name" value="UBA"/>
    <property type="match status" value="1"/>
</dbReference>
<evidence type="ECO:0000313" key="4">
    <source>
        <dbReference type="EMBL" id="KRX01359.1"/>
    </source>
</evidence>
<name>A0A0V0QGN3_PSEPJ</name>
<feature type="domain" description="UBA" evidence="3">
    <location>
        <begin position="19"/>
        <end position="60"/>
    </location>
</feature>
<keyword evidence="1" id="KW-0227">DNA damage</keyword>
<dbReference type="PRINTS" id="PR01839">
    <property type="entry name" value="RAD23PROTEIN"/>
</dbReference>
<dbReference type="GO" id="GO:0043130">
    <property type="term" value="F:ubiquitin binding"/>
    <property type="evidence" value="ECO:0007669"/>
    <property type="project" value="UniProtKB-UniRule"/>
</dbReference>
<dbReference type="Gene3D" id="1.10.8.10">
    <property type="entry name" value="DNA helicase RuvA subunit, C-terminal domain"/>
    <property type="match status" value="1"/>
</dbReference>
<accession>A0A0V0QGN3</accession>
<keyword evidence="5" id="KW-1185">Reference proteome</keyword>
<dbReference type="AlphaFoldDB" id="A0A0V0QGN3"/>
<reference evidence="4 5" key="1">
    <citation type="journal article" date="2015" name="Sci. Rep.">
        <title>Genome of the facultative scuticociliatosis pathogen Pseudocohnilembus persalinus provides insight into its virulence through horizontal gene transfer.</title>
        <authorList>
            <person name="Xiong J."/>
            <person name="Wang G."/>
            <person name="Cheng J."/>
            <person name="Tian M."/>
            <person name="Pan X."/>
            <person name="Warren A."/>
            <person name="Jiang C."/>
            <person name="Yuan D."/>
            <person name="Miao W."/>
        </authorList>
    </citation>
    <scope>NUCLEOTIDE SEQUENCE [LARGE SCALE GENOMIC DNA]</scope>
    <source>
        <strain evidence="4">36N120E</strain>
    </source>
</reference>
<dbReference type="Proteomes" id="UP000054937">
    <property type="component" value="Unassembled WGS sequence"/>
</dbReference>
<dbReference type="GO" id="GO:0003684">
    <property type="term" value="F:damaged DNA binding"/>
    <property type="evidence" value="ECO:0007669"/>
    <property type="project" value="UniProtKB-UniRule"/>
</dbReference>
<evidence type="ECO:0000256" key="2">
    <source>
        <dbReference type="SAM" id="MobiDB-lite"/>
    </source>
</evidence>
<dbReference type="InterPro" id="IPR015940">
    <property type="entry name" value="UBA"/>
</dbReference>
<proteinExistence type="inferred from homology"/>
<dbReference type="InParanoid" id="A0A0V0QGN3"/>
<dbReference type="GO" id="GO:0005634">
    <property type="term" value="C:nucleus"/>
    <property type="evidence" value="ECO:0007669"/>
    <property type="project" value="UniProtKB-SubCell"/>
</dbReference>
<keyword evidence="1" id="KW-0234">DNA repair</keyword>
<dbReference type="EMBL" id="LDAU01000170">
    <property type="protein sequence ID" value="KRX01359.1"/>
    <property type="molecule type" value="Genomic_DNA"/>
</dbReference>
<dbReference type="InterPro" id="IPR004806">
    <property type="entry name" value="Rad23"/>
</dbReference>
<evidence type="ECO:0000256" key="1">
    <source>
        <dbReference type="RuleBase" id="RU367049"/>
    </source>
</evidence>
<dbReference type="SUPFAM" id="SSF46934">
    <property type="entry name" value="UBA-like"/>
    <property type="match status" value="1"/>
</dbReference>
<keyword evidence="1" id="KW-0963">Cytoplasm</keyword>
<comment type="similarity">
    <text evidence="1">Belongs to the RAD23 family.</text>
</comment>
<evidence type="ECO:0000313" key="5">
    <source>
        <dbReference type="Proteomes" id="UP000054937"/>
    </source>
</evidence>
<dbReference type="GO" id="GO:0031593">
    <property type="term" value="F:polyubiquitin modification-dependent protein binding"/>
    <property type="evidence" value="ECO:0007669"/>
    <property type="project" value="UniProtKB-UniRule"/>
</dbReference>
<dbReference type="GO" id="GO:0006289">
    <property type="term" value="P:nucleotide-excision repair"/>
    <property type="evidence" value="ECO:0007669"/>
    <property type="project" value="UniProtKB-UniRule"/>
</dbReference>
<sequence length="110" mass="12826">MQNLFQQCDEDLLTNIQVTQEEKQAIERICNLGFSKKSCLEAYIICDKDENLAVNYLLENQCIKEIIPENNYMNQINCQDIMEESQFIYSSTGGGSDTSEEEKENKKEYY</sequence>
<comment type="caution">
    <text evidence="4">The sequence shown here is derived from an EMBL/GenBank/DDBJ whole genome shotgun (WGS) entry which is preliminary data.</text>
</comment>
<dbReference type="FunFam" id="1.10.8.10:FF:000002">
    <property type="entry name" value="UV excision repair protein RAD23 homolog"/>
    <property type="match status" value="1"/>
</dbReference>
<keyword evidence="1" id="KW-0539">Nucleus</keyword>
<dbReference type="OrthoDB" id="311266at2759"/>
<evidence type="ECO:0000259" key="3">
    <source>
        <dbReference type="PROSITE" id="PS50030"/>
    </source>
</evidence>
<dbReference type="GO" id="GO:0043161">
    <property type="term" value="P:proteasome-mediated ubiquitin-dependent protein catabolic process"/>
    <property type="evidence" value="ECO:0007669"/>
    <property type="project" value="UniProtKB-UniRule"/>
</dbReference>
<feature type="region of interest" description="Disordered" evidence="2">
    <location>
        <begin position="89"/>
        <end position="110"/>
    </location>
</feature>
<organism evidence="4 5">
    <name type="scientific">Pseudocohnilembus persalinus</name>
    <name type="common">Ciliate</name>
    <dbReference type="NCBI Taxonomy" id="266149"/>
    <lineage>
        <taxon>Eukaryota</taxon>
        <taxon>Sar</taxon>
        <taxon>Alveolata</taxon>
        <taxon>Ciliophora</taxon>
        <taxon>Intramacronucleata</taxon>
        <taxon>Oligohymenophorea</taxon>
        <taxon>Scuticociliatia</taxon>
        <taxon>Philasterida</taxon>
        <taxon>Pseudocohnilembidae</taxon>
        <taxon>Pseudocohnilembus</taxon>
    </lineage>
</organism>
<dbReference type="GO" id="GO:0005737">
    <property type="term" value="C:cytoplasm"/>
    <property type="evidence" value="ECO:0007669"/>
    <property type="project" value="UniProtKB-SubCell"/>
</dbReference>
<dbReference type="InterPro" id="IPR009060">
    <property type="entry name" value="UBA-like_sf"/>
</dbReference>
<dbReference type="SMART" id="SM00165">
    <property type="entry name" value="UBA"/>
    <property type="match status" value="1"/>
</dbReference>